<keyword evidence="2" id="KW-0560">Oxidoreductase</keyword>
<dbReference type="PANTHER" id="PTHR43673:SF10">
    <property type="entry name" value="NADH DEHYDROGENASE_NAD(P)H NITROREDUCTASE XCC3605-RELATED"/>
    <property type="match status" value="1"/>
</dbReference>
<evidence type="ECO:0000313" key="4">
    <source>
        <dbReference type="EMBL" id="MFC5988385.1"/>
    </source>
</evidence>
<reference evidence="5" key="1">
    <citation type="journal article" date="2019" name="Int. J. Syst. Evol. Microbiol.">
        <title>The Global Catalogue of Microorganisms (GCM) 10K type strain sequencing project: providing services to taxonomists for standard genome sequencing and annotation.</title>
        <authorList>
            <consortium name="The Broad Institute Genomics Platform"/>
            <consortium name="The Broad Institute Genome Sequencing Center for Infectious Disease"/>
            <person name="Wu L."/>
            <person name="Ma J."/>
        </authorList>
    </citation>
    <scope>NUCLEOTIDE SEQUENCE [LARGE SCALE GENOMIC DNA]</scope>
    <source>
        <strain evidence="5">CCM 8749</strain>
    </source>
</reference>
<dbReference type="Pfam" id="PF00881">
    <property type="entry name" value="Nitroreductase"/>
    <property type="match status" value="1"/>
</dbReference>
<proteinExistence type="inferred from homology"/>
<name>A0ABW1ITF7_9BACL</name>
<dbReference type="RefSeq" id="WP_379895853.1">
    <property type="nucleotide sequence ID" value="NZ_CBCSCT010000016.1"/>
</dbReference>
<accession>A0ABW1ITF7</accession>
<protein>
    <submittedName>
        <fullName evidence="4">Nitroreductase family protein</fullName>
    </submittedName>
</protein>
<organism evidence="4 5">
    <name type="scientific">Marinicrinis lubricantis</name>
    <dbReference type="NCBI Taxonomy" id="2086470"/>
    <lineage>
        <taxon>Bacteria</taxon>
        <taxon>Bacillati</taxon>
        <taxon>Bacillota</taxon>
        <taxon>Bacilli</taxon>
        <taxon>Bacillales</taxon>
        <taxon>Paenibacillaceae</taxon>
    </lineage>
</organism>
<dbReference type="Proteomes" id="UP001596250">
    <property type="component" value="Unassembled WGS sequence"/>
</dbReference>
<dbReference type="PANTHER" id="PTHR43673">
    <property type="entry name" value="NAD(P)H NITROREDUCTASE YDGI-RELATED"/>
    <property type="match status" value="1"/>
</dbReference>
<gene>
    <name evidence="4" type="ORF">ACFPXP_18430</name>
</gene>
<dbReference type="EMBL" id="JBHSQV010000180">
    <property type="protein sequence ID" value="MFC5988385.1"/>
    <property type="molecule type" value="Genomic_DNA"/>
</dbReference>
<sequence length="205" mass="23509">MSQSNEKQSASESRIADFPINPLFTQRWSPRAFKEEPIPEEVLLSLFEAARWAPSGNNLQPWRYIVARSQKDRERFLGFINEFNADWCKRAPVYALLVSEKQNTEGKVINSHAFDAGSSWGYLALEAVNQGLVTHAMGGFDRVRARTELNIPERFEPQIVIAIGYQGDPRILNESQRQREQPNGRRTTLECLFEGQFDLAFQMNT</sequence>
<evidence type="ECO:0000256" key="2">
    <source>
        <dbReference type="ARBA" id="ARBA00023002"/>
    </source>
</evidence>
<dbReference type="CDD" id="cd02138">
    <property type="entry name" value="TdsD-like"/>
    <property type="match status" value="1"/>
</dbReference>
<feature type="domain" description="Nitroreductase" evidence="3">
    <location>
        <begin position="25"/>
        <end position="82"/>
    </location>
</feature>
<dbReference type="SUPFAM" id="SSF55469">
    <property type="entry name" value="FMN-dependent nitroreductase-like"/>
    <property type="match status" value="1"/>
</dbReference>
<comment type="caution">
    <text evidence="4">The sequence shown here is derived from an EMBL/GenBank/DDBJ whole genome shotgun (WGS) entry which is preliminary data.</text>
</comment>
<evidence type="ECO:0000313" key="5">
    <source>
        <dbReference type="Proteomes" id="UP001596250"/>
    </source>
</evidence>
<comment type="similarity">
    <text evidence="1">Belongs to the nitroreductase family.</text>
</comment>
<evidence type="ECO:0000259" key="3">
    <source>
        <dbReference type="Pfam" id="PF00881"/>
    </source>
</evidence>
<dbReference type="Gene3D" id="3.40.109.10">
    <property type="entry name" value="NADH Oxidase"/>
    <property type="match status" value="1"/>
</dbReference>
<evidence type="ECO:0000256" key="1">
    <source>
        <dbReference type="ARBA" id="ARBA00007118"/>
    </source>
</evidence>
<keyword evidence="5" id="KW-1185">Reference proteome</keyword>
<dbReference type="InterPro" id="IPR029479">
    <property type="entry name" value="Nitroreductase"/>
</dbReference>
<dbReference type="InterPro" id="IPR000415">
    <property type="entry name" value="Nitroreductase-like"/>
</dbReference>